<keyword evidence="3" id="KW-1133">Transmembrane helix</keyword>
<dbReference type="Gene3D" id="1.20.140.40">
    <property type="entry name" value="Invertase/pectin methylesterase inhibitor family protein"/>
    <property type="match status" value="1"/>
</dbReference>
<keyword evidence="3" id="KW-0472">Membrane</keyword>
<dbReference type="NCBIfam" id="TIGR01614">
    <property type="entry name" value="PME_inhib"/>
    <property type="match status" value="1"/>
</dbReference>
<sequence length="121" mass="13719">MHDCVEELKDSVYELHRSISEMGETGGKDFSLRMSDIEIWLSAALTDDDTRMDGFSGDAMNGNVKTAVRSQVLNVAHLTSNALWLLLIVMHLPIINLQVLTYLKASRRVLVMNQFSFRFLD</sequence>
<dbReference type="SUPFAM" id="SSF101148">
    <property type="entry name" value="Plant invertase/pectin methylesterase inhibitor"/>
    <property type="match status" value="1"/>
</dbReference>
<name>A0AAV5LL00_9ROSI</name>
<dbReference type="AlphaFoldDB" id="A0AAV5LL00"/>
<dbReference type="InterPro" id="IPR006501">
    <property type="entry name" value="Pectinesterase_inhib_dom"/>
</dbReference>
<evidence type="ECO:0000256" key="2">
    <source>
        <dbReference type="ARBA" id="ARBA00038471"/>
    </source>
</evidence>
<dbReference type="Pfam" id="PF04043">
    <property type="entry name" value="PMEI"/>
    <property type="match status" value="1"/>
</dbReference>
<reference evidence="5 6" key="1">
    <citation type="journal article" date="2021" name="Commun. Biol.">
        <title>The genome of Shorea leprosula (Dipterocarpaceae) highlights the ecological relevance of drought in aseasonal tropical rainforests.</title>
        <authorList>
            <person name="Ng K.K.S."/>
            <person name="Kobayashi M.J."/>
            <person name="Fawcett J.A."/>
            <person name="Hatakeyama M."/>
            <person name="Paape T."/>
            <person name="Ng C.H."/>
            <person name="Ang C.C."/>
            <person name="Tnah L.H."/>
            <person name="Lee C.T."/>
            <person name="Nishiyama T."/>
            <person name="Sese J."/>
            <person name="O'Brien M.J."/>
            <person name="Copetti D."/>
            <person name="Mohd Noor M.I."/>
            <person name="Ong R.C."/>
            <person name="Putra M."/>
            <person name="Sireger I.Z."/>
            <person name="Indrioko S."/>
            <person name="Kosugi Y."/>
            <person name="Izuno A."/>
            <person name="Isagi Y."/>
            <person name="Lee S.L."/>
            <person name="Shimizu K.K."/>
        </authorList>
    </citation>
    <scope>NUCLEOTIDE SEQUENCE [LARGE SCALE GENOMIC DNA]</scope>
    <source>
        <strain evidence="5">214</strain>
    </source>
</reference>
<dbReference type="CDD" id="cd15798">
    <property type="entry name" value="PMEI-like_3"/>
    <property type="match status" value="1"/>
</dbReference>
<dbReference type="PANTHER" id="PTHR31080">
    <property type="entry name" value="PECTINESTERASE INHIBITOR-LIKE"/>
    <property type="match status" value="1"/>
</dbReference>
<dbReference type="InterPro" id="IPR051955">
    <property type="entry name" value="PME_Inhibitor"/>
</dbReference>
<evidence type="ECO:0000256" key="3">
    <source>
        <dbReference type="SAM" id="Phobius"/>
    </source>
</evidence>
<dbReference type="InterPro" id="IPR035513">
    <property type="entry name" value="Invertase/methylesterase_inhib"/>
</dbReference>
<keyword evidence="3" id="KW-0812">Transmembrane</keyword>
<evidence type="ECO:0000256" key="1">
    <source>
        <dbReference type="ARBA" id="ARBA00022729"/>
    </source>
</evidence>
<gene>
    <name evidence="5" type="ORF">SLEP1_g46051</name>
</gene>
<keyword evidence="6" id="KW-1185">Reference proteome</keyword>
<evidence type="ECO:0000313" key="5">
    <source>
        <dbReference type="EMBL" id="GKV38105.1"/>
    </source>
</evidence>
<proteinExistence type="inferred from homology"/>
<organism evidence="5 6">
    <name type="scientific">Rubroshorea leprosula</name>
    <dbReference type="NCBI Taxonomy" id="152421"/>
    <lineage>
        <taxon>Eukaryota</taxon>
        <taxon>Viridiplantae</taxon>
        <taxon>Streptophyta</taxon>
        <taxon>Embryophyta</taxon>
        <taxon>Tracheophyta</taxon>
        <taxon>Spermatophyta</taxon>
        <taxon>Magnoliopsida</taxon>
        <taxon>eudicotyledons</taxon>
        <taxon>Gunneridae</taxon>
        <taxon>Pentapetalae</taxon>
        <taxon>rosids</taxon>
        <taxon>malvids</taxon>
        <taxon>Malvales</taxon>
        <taxon>Dipterocarpaceae</taxon>
        <taxon>Rubroshorea</taxon>
    </lineage>
</organism>
<evidence type="ECO:0000259" key="4">
    <source>
        <dbReference type="Pfam" id="PF04043"/>
    </source>
</evidence>
<comment type="caution">
    <text evidence="5">The sequence shown here is derived from an EMBL/GenBank/DDBJ whole genome shotgun (WGS) entry which is preliminary data.</text>
</comment>
<keyword evidence="1" id="KW-0732">Signal</keyword>
<dbReference type="EMBL" id="BPVZ01000126">
    <property type="protein sequence ID" value="GKV38105.1"/>
    <property type="molecule type" value="Genomic_DNA"/>
</dbReference>
<comment type="similarity">
    <text evidence="2">Belongs to the PMEI family.</text>
</comment>
<feature type="domain" description="Pectinesterase inhibitor" evidence="4">
    <location>
        <begin position="1"/>
        <end position="83"/>
    </location>
</feature>
<protein>
    <recommendedName>
        <fullName evidence="4">Pectinesterase inhibitor domain-containing protein</fullName>
    </recommendedName>
</protein>
<dbReference type="Proteomes" id="UP001054252">
    <property type="component" value="Unassembled WGS sequence"/>
</dbReference>
<feature type="transmembrane region" description="Helical" evidence="3">
    <location>
        <begin position="82"/>
        <end position="103"/>
    </location>
</feature>
<evidence type="ECO:0000313" key="6">
    <source>
        <dbReference type="Proteomes" id="UP001054252"/>
    </source>
</evidence>
<dbReference type="GO" id="GO:0004857">
    <property type="term" value="F:enzyme inhibitor activity"/>
    <property type="evidence" value="ECO:0007669"/>
    <property type="project" value="InterPro"/>
</dbReference>
<accession>A0AAV5LL00</accession>
<dbReference type="PANTHER" id="PTHR31080:SF96">
    <property type="entry name" value="21 KDA PROTEIN-LIKE"/>
    <property type="match status" value="1"/>
</dbReference>